<dbReference type="InterPro" id="IPR032710">
    <property type="entry name" value="NTF2-like_dom_sf"/>
</dbReference>
<reference evidence="2 3" key="1">
    <citation type="submission" date="2016-11" db="EMBL/GenBank/DDBJ databases">
        <title>Rhizobium leguminosarum bv. viciae strain Vaf12 isolated from Vavilovia formosa root nodules from Russia, Dagestan.</title>
        <authorList>
            <person name="Kimeklis A."/>
        </authorList>
    </citation>
    <scope>NUCLEOTIDE SEQUENCE [LARGE SCALE GENOMIC DNA]</scope>
    <source>
        <strain evidence="2 3">Vaf-108</strain>
    </source>
</reference>
<evidence type="ECO:0000259" key="1">
    <source>
        <dbReference type="Pfam" id="PF14534"/>
    </source>
</evidence>
<gene>
    <name evidence="2" type="ORF">BMW22_14825</name>
</gene>
<dbReference type="Proteomes" id="UP000183050">
    <property type="component" value="Chromosome"/>
</dbReference>
<feature type="domain" description="DUF4440" evidence="1">
    <location>
        <begin position="1"/>
        <end position="96"/>
    </location>
</feature>
<sequence length="120" mass="13112">MVSNDPTQIAACITQDWVLVTPERGPIPAQAILSAIGSGVLSHDTMTKTTHHVHLLGNVATVTGRGQNTGMFRGEPISADEWITNVYHREGNRWRCVLTHLTPVCSPLEIPPIQDKIIPL</sequence>
<evidence type="ECO:0000313" key="2">
    <source>
        <dbReference type="EMBL" id="API54830.1"/>
    </source>
</evidence>
<dbReference type="AlphaFoldDB" id="A0A1L3ZGX2"/>
<dbReference type="SUPFAM" id="SSF54427">
    <property type="entry name" value="NTF2-like"/>
    <property type="match status" value="1"/>
</dbReference>
<dbReference type="EMBL" id="CP018228">
    <property type="protein sequence ID" value="API54830.1"/>
    <property type="molecule type" value="Genomic_DNA"/>
</dbReference>
<dbReference type="Pfam" id="PF14534">
    <property type="entry name" value="DUF4440"/>
    <property type="match status" value="1"/>
</dbReference>
<organism evidence="2 3">
    <name type="scientific">Rhizobium leguminosarum</name>
    <dbReference type="NCBI Taxonomy" id="384"/>
    <lineage>
        <taxon>Bacteria</taxon>
        <taxon>Pseudomonadati</taxon>
        <taxon>Pseudomonadota</taxon>
        <taxon>Alphaproteobacteria</taxon>
        <taxon>Hyphomicrobiales</taxon>
        <taxon>Rhizobiaceae</taxon>
        <taxon>Rhizobium/Agrobacterium group</taxon>
        <taxon>Rhizobium</taxon>
    </lineage>
</organism>
<dbReference type="InterPro" id="IPR027843">
    <property type="entry name" value="DUF4440"/>
</dbReference>
<evidence type="ECO:0000313" key="3">
    <source>
        <dbReference type="Proteomes" id="UP000183050"/>
    </source>
</evidence>
<accession>A0A1L3ZGX2</accession>
<name>A0A1L3ZGX2_RHILE</name>
<protein>
    <submittedName>
        <fullName evidence="2">DUF4440 domain-containing protein</fullName>
    </submittedName>
</protein>
<dbReference type="Gene3D" id="3.10.450.50">
    <property type="match status" value="1"/>
</dbReference>
<proteinExistence type="predicted"/>